<dbReference type="SUPFAM" id="SSF52833">
    <property type="entry name" value="Thioredoxin-like"/>
    <property type="match status" value="1"/>
</dbReference>
<accession>A0A928DPF5</accession>
<dbReference type="Pfam" id="PF08534">
    <property type="entry name" value="Redoxin"/>
    <property type="match status" value="1"/>
</dbReference>
<dbReference type="Gene3D" id="3.40.30.10">
    <property type="entry name" value="Glutaredoxin"/>
    <property type="match status" value="1"/>
</dbReference>
<feature type="domain" description="Thioredoxin" evidence="2">
    <location>
        <begin position="22"/>
        <end position="162"/>
    </location>
</feature>
<feature type="chain" id="PRO_5037251377" evidence="1">
    <location>
        <begin position="20"/>
        <end position="162"/>
    </location>
</feature>
<dbReference type="CDD" id="cd02966">
    <property type="entry name" value="TlpA_like_family"/>
    <property type="match status" value="1"/>
</dbReference>
<dbReference type="PROSITE" id="PS51352">
    <property type="entry name" value="THIOREDOXIN_2"/>
    <property type="match status" value="1"/>
</dbReference>
<evidence type="ECO:0000313" key="3">
    <source>
        <dbReference type="EMBL" id="MBE6420689.1"/>
    </source>
</evidence>
<gene>
    <name evidence="3" type="ORF">E7027_00855</name>
</gene>
<comment type="caution">
    <text evidence="3">The sequence shown here is derived from an EMBL/GenBank/DDBJ whole genome shotgun (WGS) entry which is preliminary data.</text>
</comment>
<dbReference type="PROSITE" id="PS51257">
    <property type="entry name" value="PROKAR_LIPOPROTEIN"/>
    <property type="match status" value="1"/>
</dbReference>
<reference evidence="3" key="1">
    <citation type="submission" date="2019-04" db="EMBL/GenBank/DDBJ databases">
        <title>Evolution of Biomass-Degrading Anaerobic Consortia Revealed by Metagenomics.</title>
        <authorList>
            <person name="Peng X."/>
        </authorList>
    </citation>
    <scope>NUCLEOTIDE SEQUENCE</scope>
    <source>
        <strain evidence="3">SIG66</strain>
    </source>
</reference>
<dbReference type="InterPro" id="IPR013766">
    <property type="entry name" value="Thioredoxin_domain"/>
</dbReference>
<evidence type="ECO:0000256" key="1">
    <source>
        <dbReference type="SAM" id="SignalP"/>
    </source>
</evidence>
<dbReference type="Proteomes" id="UP000725649">
    <property type="component" value="Unassembled WGS sequence"/>
</dbReference>
<dbReference type="InterPro" id="IPR013740">
    <property type="entry name" value="Redoxin"/>
</dbReference>
<dbReference type="PANTHER" id="PTHR42852">
    <property type="entry name" value="THIOL:DISULFIDE INTERCHANGE PROTEIN DSBE"/>
    <property type="match status" value="1"/>
</dbReference>
<dbReference type="GO" id="GO:0016491">
    <property type="term" value="F:oxidoreductase activity"/>
    <property type="evidence" value="ECO:0007669"/>
    <property type="project" value="InterPro"/>
</dbReference>
<dbReference type="InterPro" id="IPR050553">
    <property type="entry name" value="Thioredoxin_ResA/DsbE_sf"/>
</dbReference>
<feature type="signal peptide" evidence="1">
    <location>
        <begin position="1"/>
        <end position="19"/>
    </location>
</feature>
<keyword evidence="1" id="KW-0732">Signal</keyword>
<dbReference type="EMBL" id="SUVG01000001">
    <property type="protein sequence ID" value="MBE6420689.1"/>
    <property type="molecule type" value="Genomic_DNA"/>
</dbReference>
<evidence type="ECO:0000313" key="4">
    <source>
        <dbReference type="Proteomes" id="UP000725649"/>
    </source>
</evidence>
<name>A0A928DPF5_9BACT</name>
<dbReference type="AlphaFoldDB" id="A0A928DPF5"/>
<dbReference type="InterPro" id="IPR036249">
    <property type="entry name" value="Thioredoxin-like_sf"/>
</dbReference>
<organism evidence="3 4">
    <name type="scientific">Candidatus Avelusimicrobium gallicola</name>
    <dbReference type="NCBI Taxonomy" id="2562704"/>
    <lineage>
        <taxon>Bacteria</taxon>
        <taxon>Pseudomonadati</taxon>
        <taxon>Elusimicrobiota</taxon>
        <taxon>Elusimicrobia</taxon>
        <taxon>Elusimicrobiales</taxon>
        <taxon>Elusimicrobiaceae</taxon>
        <taxon>Candidatus Avelusimicrobium</taxon>
    </lineage>
</organism>
<sequence>MKKLLWTVALAVFAGACMFKPLPEVPVLGDVELPVVAEEEVIWKSADYKGKPMIMVFMGSWCPYCKKSMPAVQAAAEAYGDKAEIVAVFVDQDAKTVQEVAQEHEFTVKSLYAGGAAAQALGVSGLPHAILFDKKHQIVKTWEGFSPSLETEFKEQLEKRTK</sequence>
<evidence type="ECO:0000259" key="2">
    <source>
        <dbReference type="PROSITE" id="PS51352"/>
    </source>
</evidence>
<dbReference type="PANTHER" id="PTHR42852:SF18">
    <property type="entry name" value="CHROMOSOME UNDETERMINED SCAFFOLD_47, WHOLE GENOME SHOTGUN SEQUENCE"/>
    <property type="match status" value="1"/>
</dbReference>
<proteinExistence type="predicted"/>
<protein>
    <submittedName>
        <fullName evidence="3">TlpA family protein disulfide reductase</fullName>
    </submittedName>
</protein>